<dbReference type="InterPro" id="IPR000073">
    <property type="entry name" value="AB_hydrolase_1"/>
</dbReference>
<dbReference type="RefSeq" id="WP_317138631.1">
    <property type="nucleotide sequence ID" value="NZ_CP118157.1"/>
</dbReference>
<dbReference type="EMBL" id="CP118157">
    <property type="protein sequence ID" value="WOF22155.1"/>
    <property type="molecule type" value="Genomic_DNA"/>
</dbReference>
<organism evidence="2 3">
    <name type="scientific">Microbacterium betulae</name>
    <dbReference type="NCBI Taxonomy" id="2981139"/>
    <lineage>
        <taxon>Bacteria</taxon>
        <taxon>Bacillati</taxon>
        <taxon>Actinomycetota</taxon>
        <taxon>Actinomycetes</taxon>
        <taxon>Micrococcales</taxon>
        <taxon>Microbacteriaceae</taxon>
        <taxon>Microbacterium</taxon>
    </lineage>
</organism>
<evidence type="ECO:0000259" key="1">
    <source>
        <dbReference type="Pfam" id="PF00561"/>
    </source>
</evidence>
<dbReference type="Gene3D" id="3.40.50.1820">
    <property type="entry name" value="alpha/beta hydrolase"/>
    <property type="match status" value="1"/>
</dbReference>
<dbReference type="PRINTS" id="PR00111">
    <property type="entry name" value="ABHYDROLASE"/>
</dbReference>
<feature type="domain" description="AB hydrolase-1" evidence="1">
    <location>
        <begin position="56"/>
        <end position="292"/>
    </location>
</feature>
<reference evidence="2 3" key="1">
    <citation type="submission" date="2023-02" db="EMBL/GenBank/DDBJ databases">
        <title>Microbacterium betulae sp. nov., isolated from birch wood.</title>
        <authorList>
            <person name="Pasciak M."/>
            <person name="Pawlik K.J."/>
            <person name="Martynowski D."/>
            <person name="Laczmanski L."/>
            <person name="Ciekot J."/>
            <person name="Szponar B."/>
            <person name="Wojcik-Fatla A."/>
            <person name="Mackiewicz B."/>
            <person name="Farian E."/>
            <person name="Cholewa G."/>
            <person name="Cholewa A."/>
            <person name="Dutkiewicz J."/>
        </authorList>
    </citation>
    <scope>NUCLEOTIDE SEQUENCE [LARGE SCALE GENOMIC DNA]</scope>
    <source>
        <strain evidence="2 3">AB</strain>
    </source>
</reference>
<evidence type="ECO:0000313" key="2">
    <source>
        <dbReference type="EMBL" id="WOF22155.1"/>
    </source>
</evidence>
<keyword evidence="3" id="KW-1185">Reference proteome</keyword>
<sequence length="318" mass="32961">MSPAASIVPGDPFDEFSFLHEQAAAQRRPAPSARRVAIDLADGRALSALAYGEARPRVVLLHGAGLNAHTWDSTVIALGIPALAVDLAGHGDSSWREDAVYAPRGLAEDVAAGIEAWADAPVVLVGQSLGGLTAAALAAARPDLVSRVVVVDITPAVTALGGPEELRRFYEETVFDTREQIVERAVAFGLGGSLDQARRGVLLNTRVREDGRAEWKHHYARLLSPAGADEAPKALAFSPADGWADLAGTEAPLTLVRGTSGYLSDADAAEFADRLPSANVVAIDAPHNVQEVAFDDLAALIAPLAAPAGAAPEGTPSA</sequence>
<evidence type="ECO:0000313" key="3">
    <source>
        <dbReference type="Proteomes" id="UP001305498"/>
    </source>
</evidence>
<dbReference type="Pfam" id="PF00561">
    <property type="entry name" value="Abhydrolase_1"/>
    <property type="match status" value="1"/>
</dbReference>
<keyword evidence="2" id="KW-0378">Hydrolase</keyword>
<proteinExistence type="predicted"/>
<dbReference type="KEGG" id="mbet:N8K70_12285"/>
<dbReference type="Proteomes" id="UP001305498">
    <property type="component" value="Chromosome"/>
</dbReference>
<dbReference type="InterPro" id="IPR050228">
    <property type="entry name" value="Carboxylesterase_BioH"/>
</dbReference>
<dbReference type="InterPro" id="IPR029058">
    <property type="entry name" value="AB_hydrolase_fold"/>
</dbReference>
<dbReference type="GO" id="GO:0016787">
    <property type="term" value="F:hydrolase activity"/>
    <property type="evidence" value="ECO:0007669"/>
    <property type="project" value="UniProtKB-KW"/>
</dbReference>
<dbReference type="PANTHER" id="PTHR43194:SF2">
    <property type="entry name" value="PEROXISOMAL MEMBRANE PROTEIN LPX1"/>
    <property type="match status" value="1"/>
</dbReference>
<dbReference type="PANTHER" id="PTHR43194">
    <property type="entry name" value="HYDROLASE ALPHA/BETA FOLD FAMILY"/>
    <property type="match status" value="1"/>
</dbReference>
<dbReference type="SUPFAM" id="SSF53474">
    <property type="entry name" value="alpha/beta-Hydrolases"/>
    <property type="match status" value="1"/>
</dbReference>
<gene>
    <name evidence="2" type="ORF">N8K70_12285</name>
</gene>
<accession>A0AA97I656</accession>
<protein>
    <submittedName>
        <fullName evidence="2">Alpha/beta hydrolase</fullName>
    </submittedName>
</protein>
<name>A0AA97I656_9MICO</name>
<dbReference type="AlphaFoldDB" id="A0AA97I656"/>